<dbReference type="CDD" id="cd02440">
    <property type="entry name" value="AdoMet_MTases"/>
    <property type="match status" value="1"/>
</dbReference>
<evidence type="ECO:0000259" key="3">
    <source>
        <dbReference type="Pfam" id="PF05175"/>
    </source>
</evidence>
<organism evidence="4 5">
    <name type="scientific">Putridiphycobacter roseus</name>
    <dbReference type="NCBI Taxonomy" id="2219161"/>
    <lineage>
        <taxon>Bacteria</taxon>
        <taxon>Pseudomonadati</taxon>
        <taxon>Bacteroidota</taxon>
        <taxon>Flavobacteriia</taxon>
        <taxon>Flavobacteriales</taxon>
        <taxon>Crocinitomicaceae</taxon>
        <taxon>Putridiphycobacter</taxon>
    </lineage>
</organism>
<dbReference type="Pfam" id="PF05175">
    <property type="entry name" value="MTS"/>
    <property type="match status" value="1"/>
</dbReference>
<dbReference type="RefSeq" id="WP_111062010.1">
    <property type="nucleotide sequence ID" value="NZ_JBHUCU010000002.1"/>
</dbReference>
<gene>
    <name evidence="4" type="ORF">DNU06_04365</name>
</gene>
<keyword evidence="2" id="KW-0949">S-adenosyl-L-methionine</keyword>
<evidence type="ECO:0000313" key="4">
    <source>
        <dbReference type="EMBL" id="PZE17859.1"/>
    </source>
</evidence>
<protein>
    <submittedName>
        <fullName evidence="4">Methyltransferase</fullName>
    </submittedName>
</protein>
<feature type="domain" description="Methyltransferase small" evidence="3">
    <location>
        <begin position="25"/>
        <end position="159"/>
    </location>
</feature>
<reference evidence="4 5" key="1">
    <citation type="submission" date="2018-06" db="EMBL/GenBank/DDBJ databases">
        <title>The draft genome sequence of Crocinitomix sp. SM1701.</title>
        <authorList>
            <person name="Zhang X."/>
        </authorList>
    </citation>
    <scope>NUCLEOTIDE SEQUENCE [LARGE SCALE GENOMIC DNA]</scope>
    <source>
        <strain evidence="4 5">SM1701</strain>
    </source>
</reference>
<dbReference type="InterPro" id="IPR007848">
    <property type="entry name" value="Small_mtfrase_dom"/>
</dbReference>
<dbReference type="GO" id="GO:0003676">
    <property type="term" value="F:nucleic acid binding"/>
    <property type="evidence" value="ECO:0007669"/>
    <property type="project" value="InterPro"/>
</dbReference>
<dbReference type="AlphaFoldDB" id="A0A2W1N029"/>
<keyword evidence="5" id="KW-1185">Reference proteome</keyword>
<dbReference type="Gene3D" id="3.40.50.150">
    <property type="entry name" value="Vaccinia Virus protein VP39"/>
    <property type="match status" value="1"/>
</dbReference>
<evidence type="ECO:0000313" key="5">
    <source>
        <dbReference type="Proteomes" id="UP000249248"/>
    </source>
</evidence>
<dbReference type="OrthoDB" id="5383291at2"/>
<dbReference type="GO" id="GO:0032259">
    <property type="term" value="P:methylation"/>
    <property type="evidence" value="ECO:0007669"/>
    <property type="project" value="UniProtKB-KW"/>
</dbReference>
<dbReference type="InterPro" id="IPR029063">
    <property type="entry name" value="SAM-dependent_MTases_sf"/>
</dbReference>
<dbReference type="InterPro" id="IPR002052">
    <property type="entry name" value="DNA_methylase_N6_adenine_CS"/>
</dbReference>
<dbReference type="PRINTS" id="PR00507">
    <property type="entry name" value="N12N6MTFRASE"/>
</dbReference>
<dbReference type="GO" id="GO:0008757">
    <property type="term" value="F:S-adenosylmethionine-dependent methyltransferase activity"/>
    <property type="evidence" value="ECO:0007669"/>
    <property type="project" value="UniProtKB-ARBA"/>
</dbReference>
<dbReference type="InterPro" id="IPR050210">
    <property type="entry name" value="tRNA_Adenine-N(6)_MTase"/>
</dbReference>
<dbReference type="Proteomes" id="UP000249248">
    <property type="component" value="Unassembled WGS sequence"/>
</dbReference>
<keyword evidence="1 4" id="KW-0489">Methyltransferase</keyword>
<evidence type="ECO:0000256" key="2">
    <source>
        <dbReference type="ARBA" id="ARBA00022691"/>
    </source>
</evidence>
<dbReference type="GO" id="GO:0008170">
    <property type="term" value="F:N-methyltransferase activity"/>
    <property type="evidence" value="ECO:0007669"/>
    <property type="project" value="UniProtKB-ARBA"/>
</dbReference>
<sequence length="238" mass="26520">MAFQFKQFSIEQKVNAHKVGTDSMLLGAWVKGNFSNILDIGTGTGILALMQAQKNPLAKVIGIESNALSCAEAKGNFANSPFDKRMSAVCTKLQDFNIAQPFDLIIANPPYFVDAYLGKETAKNQARHTINLSIEALYKHAERLLHATGQLSVVIPSSVKEMHFKVAAQYGLFPADILVILSEDKTTIRHLITFNRAASKPIENTMIAKYNNGMYSKAYVTLTVDYHDRELTWFEDKK</sequence>
<proteinExistence type="predicted"/>
<evidence type="ECO:0000256" key="1">
    <source>
        <dbReference type="ARBA" id="ARBA00022603"/>
    </source>
</evidence>
<keyword evidence="4" id="KW-0808">Transferase</keyword>
<comment type="caution">
    <text evidence="4">The sequence shown here is derived from an EMBL/GenBank/DDBJ whole genome shotgun (WGS) entry which is preliminary data.</text>
</comment>
<accession>A0A2W1N029</accession>
<name>A0A2W1N029_9FLAO</name>
<dbReference type="PANTHER" id="PTHR47739:SF1">
    <property type="entry name" value="TRNA1(VAL) (ADENINE(37)-N6)-METHYLTRANSFERASE"/>
    <property type="match status" value="1"/>
</dbReference>
<dbReference type="SUPFAM" id="SSF53335">
    <property type="entry name" value="S-adenosyl-L-methionine-dependent methyltransferases"/>
    <property type="match status" value="1"/>
</dbReference>
<dbReference type="EMBL" id="QKSB01000002">
    <property type="protein sequence ID" value="PZE17859.1"/>
    <property type="molecule type" value="Genomic_DNA"/>
</dbReference>
<dbReference type="PROSITE" id="PS00092">
    <property type="entry name" value="N6_MTASE"/>
    <property type="match status" value="1"/>
</dbReference>
<dbReference type="PANTHER" id="PTHR47739">
    <property type="entry name" value="TRNA1(VAL) (ADENINE(37)-N6)-METHYLTRANSFERASE"/>
    <property type="match status" value="1"/>
</dbReference>